<evidence type="ECO:0008006" key="7">
    <source>
        <dbReference type="Google" id="ProtNLM"/>
    </source>
</evidence>
<gene>
    <name evidence="5" type="ORF">BJ991_003370</name>
</gene>
<keyword evidence="2" id="KW-0812">Transmembrane</keyword>
<feature type="transmembrane region" description="Helical" evidence="2">
    <location>
        <begin position="81"/>
        <end position="100"/>
    </location>
</feature>
<feature type="transmembrane region" description="Helical" evidence="2">
    <location>
        <begin position="141"/>
        <end position="159"/>
    </location>
</feature>
<accession>A0A7Y9GRU1</accession>
<dbReference type="Proteomes" id="UP000576969">
    <property type="component" value="Unassembled WGS sequence"/>
</dbReference>
<feature type="domain" description="Protein-glutamine gamma-glutamyltransferase TgpA N-terminal" evidence="4">
    <location>
        <begin position="38"/>
        <end position="442"/>
    </location>
</feature>
<feature type="region of interest" description="Disordered" evidence="1">
    <location>
        <begin position="630"/>
        <end position="652"/>
    </location>
</feature>
<feature type="transmembrane region" description="Helical" evidence="2">
    <location>
        <begin position="204"/>
        <end position="222"/>
    </location>
</feature>
<organism evidence="5 6">
    <name type="scientific">Microbacterium immunditiarum</name>
    <dbReference type="NCBI Taxonomy" id="337480"/>
    <lineage>
        <taxon>Bacteria</taxon>
        <taxon>Bacillati</taxon>
        <taxon>Actinomycetota</taxon>
        <taxon>Actinomycetes</taxon>
        <taxon>Micrococcales</taxon>
        <taxon>Microbacteriaceae</taxon>
        <taxon>Microbacterium</taxon>
    </lineage>
</organism>
<evidence type="ECO:0000259" key="4">
    <source>
        <dbReference type="Pfam" id="PF11992"/>
    </source>
</evidence>
<feature type="transmembrane region" description="Helical" evidence="2">
    <location>
        <begin position="686"/>
        <end position="707"/>
    </location>
</feature>
<feature type="transmembrane region" description="Helical" evidence="2">
    <location>
        <begin position="166"/>
        <end position="184"/>
    </location>
</feature>
<feature type="transmembrane region" description="Helical" evidence="2">
    <location>
        <begin position="24"/>
        <end position="49"/>
    </location>
</feature>
<evidence type="ECO:0000313" key="6">
    <source>
        <dbReference type="Proteomes" id="UP000576969"/>
    </source>
</evidence>
<keyword evidence="6" id="KW-1185">Reference proteome</keyword>
<feature type="region of interest" description="Disordered" evidence="1">
    <location>
        <begin position="820"/>
        <end position="845"/>
    </location>
</feature>
<reference evidence="5 6" key="1">
    <citation type="submission" date="2020-07" db="EMBL/GenBank/DDBJ databases">
        <title>Sequencing the genomes of 1000 actinobacteria strains.</title>
        <authorList>
            <person name="Klenk H.-P."/>
        </authorList>
    </citation>
    <scope>NUCLEOTIDE SEQUENCE [LARGE SCALE GENOMIC DNA]</scope>
    <source>
        <strain evidence="5 6">DSM 24662</strain>
    </source>
</reference>
<dbReference type="SUPFAM" id="SSF54001">
    <property type="entry name" value="Cysteine proteinases"/>
    <property type="match status" value="1"/>
</dbReference>
<proteinExistence type="predicted"/>
<protein>
    <recommendedName>
        <fullName evidence="7">Transglutaminase</fullName>
    </recommendedName>
</protein>
<evidence type="ECO:0000259" key="3">
    <source>
        <dbReference type="Pfam" id="PF01841"/>
    </source>
</evidence>
<dbReference type="Pfam" id="PF01841">
    <property type="entry name" value="Transglut_core"/>
    <property type="match status" value="1"/>
</dbReference>
<dbReference type="Pfam" id="PF11992">
    <property type="entry name" value="TgpA_N"/>
    <property type="match status" value="1"/>
</dbReference>
<dbReference type="InterPro" id="IPR021878">
    <property type="entry name" value="TgpA_N"/>
</dbReference>
<evidence type="ECO:0000313" key="5">
    <source>
        <dbReference type="EMBL" id="NYE21342.1"/>
    </source>
</evidence>
<evidence type="ECO:0000256" key="1">
    <source>
        <dbReference type="SAM" id="MobiDB-lite"/>
    </source>
</evidence>
<sequence>MTERIAARIGAGASRRRRPNRRLFSARVVAGSLFTTAAATLAAFAAWPIYQSSSFVLLVLVSIVVAAAIAVVSWVRRWSGWATAGAVAVAILVLGVPLAVPSRLGAPLEVARGLAELASGVVLGWKDLVTVDLPVGSYRNLLVPALIVFLVGTCATLLLSWRDSRVAYAAVPVGLGMLGFGLFFGRTSVSEPLVLGAVRLQAPVETALGIAGLLACLVWLAWRTGDERIRALRRAAASSGVRIPRKPSAADRRRLALGAGMVAVAVVGVTAVVPAVAADAPREVLRSAVGPDLDLAEAVSPLASYRALFDPDRADQVLFTVDSDGPLPERVRLATLDVYDGAAFRTGAGSRSVDAGRFVRVPSALDAGDGQPFEVVITIDGLDDIWMPTIGQVERATFTGERTAALEDGFYYNSTGAAGVQTAGGGLRTGDRYVLSVVEPEPVDLSSIAAPGGSRSRVEPPETLREWVDTHRQGSGGAALAGLAGLLRDRGFLSHALAVDEGNPPTWMLELGDYTFQASASGHSLARIDSLFRRLLEREADERAVAPEDFVAAVGDDEQFAVAIALIAQELGFPARVVVGAYLSAADPDLRTCDGGVCRARDLSAWVEVQSAEGEWVPVAATPQHEYSPSLEFTRQRDPELPTEVRPDSVEEVVPPEPFQEDEAAPPGEGADAGIDLAWLWPTLRIAGLILAGLALIAGPFVVVAAAKASRRRGRRMRGDAAARFAAGWDEYTDAAVDAGRTAPPSATRVELAEAFATPRGSELAVGADRAVFSGSSLRDEDAAAFWSVVDEERRSFTEGETVWRRLAATVSLKSFVRQATPVHGRRPHTVERGTRRPLAVRTTP</sequence>
<comment type="caution">
    <text evidence="5">The sequence shown here is derived from an EMBL/GenBank/DDBJ whole genome shotgun (WGS) entry which is preliminary data.</text>
</comment>
<dbReference type="InterPro" id="IPR038765">
    <property type="entry name" value="Papain-like_cys_pep_sf"/>
</dbReference>
<keyword evidence="2" id="KW-0472">Membrane</keyword>
<feature type="compositionally biased region" description="Basic and acidic residues" evidence="1">
    <location>
        <begin position="634"/>
        <end position="649"/>
    </location>
</feature>
<name>A0A7Y9GRU1_9MICO</name>
<evidence type="ECO:0000256" key="2">
    <source>
        <dbReference type="SAM" id="Phobius"/>
    </source>
</evidence>
<dbReference type="RefSeq" id="WP_179491894.1">
    <property type="nucleotide sequence ID" value="NZ_JACCBV010000001.1"/>
</dbReference>
<feature type="transmembrane region" description="Helical" evidence="2">
    <location>
        <begin position="55"/>
        <end position="74"/>
    </location>
</feature>
<feature type="domain" description="Transglutaminase-like" evidence="3">
    <location>
        <begin position="550"/>
        <end position="619"/>
    </location>
</feature>
<keyword evidence="2" id="KW-1133">Transmembrane helix</keyword>
<dbReference type="InterPro" id="IPR002931">
    <property type="entry name" value="Transglutaminase-like"/>
</dbReference>
<dbReference type="EMBL" id="JACCBV010000001">
    <property type="protein sequence ID" value="NYE21342.1"/>
    <property type="molecule type" value="Genomic_DNA"/>
</dbReference>
<feature type="transmembrane region" description="Helical" evidence="2">
    <location>
        <begin position="255"/>
        <end position="277"/>
    </location>
</feature>
<dbReference type="AlphaFoldDB" id="A0A7Y9GRU1"/>